<dbReference type="PANTHER" id="PTHR16196">
    <property type="entry name" value="CELL CYCLE CONTROL PROTEIN CWF25"/>
    <property type="match status" value="1"/>
</dbReference>
<evidence type="ECO:0008006" key="12">
    <source>
        <dbReference type="Google" id="ProtNLM"/>
    </source>
</evidence>
<proteinExistence type="inferred from homology"/>
<evidence type="ECO:0000256" key="4">
    <source>
        <dbReference type="ARBA" id="ARBA00022728"/>
    </source>
</evidence>
<dbReference type="AlphaFoldDB" id="A0A3N4JPG6"/>
<evidence type="ECO:0000256" key="9">
    <source>
        <dbReference type="SAM" id="MobiDB-lite"/>
    </source>
</evidence>
<evidence type="ECO:0000256" key="5">
    <source>
        <dbReference type="ARBA" id="ARBA00023054"/>
    </source>
</evidence>
<evidence type="ECO:0000256" key="8">
    <source>
        <dbReference type="SAM" id="Coils"/>
    </source>
</evidence>
<dbReference type="PANTHER" id="PTHR16196:SF0">
    <property type="entry name" value="PRE-MRNA-SPLICING FACTOR CWC25 HOMOLOG"/>
    <property type="match status" value="1"/>
</dbReference>
<dbReference type="InterPro" id="IPR022209">
    <property type="entry name" value="CWC25"/>
</dbReference>
<feature type="compositionally biased region" description="Basic and acidic residues" evidence="9">
    <location>
        <begin position="222"/>
        <end position="268"/>
    </location>
</feature>
<keyword evidence="3" id="KW-0507">mRNA processing</keyword>
<dbReference type="EMBL" id="ML120382">
    <property type="protein sequence ID" value="RPB00204.1"/>
    <property type="molecule type" value="Genomic_DNA"/>
</dbReference>
<evidence type="ECO:0000256" key="2">
    <source>
        <dbReference type="ARBA" id="ARBA00006695"/>
    </source>
</evidence>
<accession>A0A3N4JPG6</accession>
<dbReference type="OrthoDB" id="21123at2759"/>
<evidence type="ECO:0000313" key="10">
    <source>
        <dbReference type="EMBL" id="RPB00204.1"/>
    </source>
</evidence>
<keyword evidence="6" id="KW-0508">mRNA splicing</keyword>
<comment type="subcellular location">
    <subcellularLocation>
        <location evidence="1">Nucleus</location>
    </subcellularLocation>
</comment>
<evidence type="ECO:0000313" key="11">
    <source>
        <dbReference type="Proteomes" id="UP000276215"/>
    </source>
</evidence>
<keyword evidence="11" id="KW-1185">Reference proteome</keyword>
<dbReference type="GO" id="GO:0000398">
    <property type="term" value="P:mRNA splicing, via spliceosome"/>
    <property type="evidence" value="ECO:0007669"/>
    <property type="project" value="TreeGrafter"/>
</dbReference>
<reference evidence="10 11" key="1">
    <citation type="journal article" date="2018" name="Nat. Ecol. Evol.">
        <title>Pezizomycetes genomes reveal the molecular basis of ectomycorrhizal truffle lifestyle.</title>
        <authorList>
            <person name="Murat C."/>
            <person name="Payen T."/>
            <person name="Noel B."/>
            <person name="Kuo A."/>
            <person name="Morin E."/>
            <person name="Chen J."/>
            <person name="Kohler A."/>
            <person name="Krizsan K."/>
            <person name="Balestrini R."/>
            <person name="Da Silva C."/>
            <person name="Montanini B."/>
            <person name="Hainaut M."/>
            <person name="Levati E."/>
            <person name="Barry K.W."/>
            <person name="Belfiori B."/>
            <person name="Cichocki N."/>
            <person name="Clum A."/>
            <person name="Dockter R.B."/>
            <person name="Fauchery L."/>
            <person name="Guy J."/>
            <person name="Iotti M."/>
            <person name="Le Tacon F."/>
            <person name="Lindquist E.A."/>
            <person name="Lipzen A."/>
            <person name="Malagnac F."/>
            <person name="Mello A."/>
            <person name="Molinier V."/>
            <person name="Miyauchi S."/>
            <person name="Poulain J."/>
            <person name="Riccioni C."/>
            <person name="Rubini A."/>
            <person name="Sitrit Y."/>
            <person name="Splivallo R."/>
            <person name="Traeger S."/>
            <person name="Wang M."/>
            <person name="Zifcakova L."/>
            <person name="Wipf D."/>
            <person name="Zambonelli A."/>
            <person name="Paolocci F."/>
            <person name="Nowrousian M."/>
            <person name="Ottonello S."/>
            <person name="Baldrian P."/>
            <person name="Spatafora J.W."/>
            <person name="Henrissat B."/>
            <person name="Nagy L.G."/>
            <person name="Aury J.M."/>
            <person name="Wincker P."/>
            <person name="Grigoriev I.V."/>
            <person name="Bonfante P."/>
            <person name="Martin F.M."/>
        </authorList>
    </citation>
    <scope>NUCLEOTIDE SEQUENCE [LARGE SCALE GENOMIC DNA]</scope>
    <source>
        <strain evidence="10 11">120613-1</strain>
    </source>
</reference>
<dbReference type="GO" id="GO:0005684">
    <property type="term" value="C:U2-type spliceosomal complex"/>
    <property type="evidence" value="ECO:0007669"/>
    <property type="project" value="TreeGrafter"/>
</dbReference>
<feature type="coiled-coil region" evidence="8">
    <location>
        <begin position="67"/>
        <end position="94"/>
    </location>
</feature>
<evidence type="ECO:0000256" key="7">
    <source>
        <dbReference type="ARBA" id="ARBA00023242"/>
    </source>
</evidence>
<keyword evidence="4" id="KW-0747">Spliceosome</keyword>
<organism evidence="10 11">
    <name type="scientific">Choiromyces venosus 120613-1</name>
    <dbReference type="NCBI Taxonomy" id="1336337"/>
    <lineage>
        <taxon>Eukaryota</taxon>
        <taxon>Fungi</taxon>
        <taxon>Dikarya</taxon>
        <taxon>Ascomycota</taxon>
        <taxon>Pezizomycotina</taxon>
        <taxon>Pezizomycetes</taxon>
        <taxon>Pezizales</taxon>
        <taxon>Tuberaceae</taxon>
        <taxon>Choiromyces</taxon>
    </lineage>
</organism>
<evidence type="ECO:0000256" key="1">
    <source>
        <dbReference type="ARBA" id="ARBA00004123"/>
    </source>
</evidence>
<dbReference type="Proteomes" id="UP000276215">
    <property type="component" value="Unassembled WGS sequence"/>
</dbReference>
<keyword evidence="7" id="KW-0539">Nucleus</keyword>
<name>A0A3N4JPG6_9PEZI</name>
<sequence>MASILNISLFVTSLSTILTASASYLISATVGPFYSYFIRLLCMDLSQILDAQEPLFFSFCQNQERVWQEEEEKALEERKRIDQWRKEREEELQQLQAAAGGKQAVDRVDFLYSGPSQGMDRTTEEMEGYLLGKRRIDGLLKGGDMDVLKKDAGVSVGVSPAAVAGGAASGGLMGVAGVRDVANKVREDPLLAIKRQEQAAYEAFMKDPARRRQLKEAVGGKSGDKDKKREKDRSDRGHRSRDDDDRRSRDHPAEAERAQKFAIAERDAPQMNAERAQRLAELSIKEKVELEAEEKACMRSSKLGGKGEFLAGVNRKAGDLDLGERVRRGRQTLVSERED</sequence>
<protein>
    <recommendedName>
        <fullName evidence="12">CBF1-interacting co-repressor CIR N-terminal domain-containing protein</fullName>
    </recommendedName>
</protein>
<gene>
    <name evidence="10" type="ORF">L873DRAFT_1843153</name>
</gene>
<evidence type="ECO:0000256" key="6">
    <source>
        <dbReference type="ARBA" id="ARBA00023187"/>
    </source>
</evidence>
<dbReference type="Pfam" id="PF12542">
    <property type="entry name" value="CWC25"/>
    <property type="match status" value="1"/>
</dbReference>
<dbReference type="STRING" id="1336337.A0A3N4JPG6"/>
<evidence type="ECO:0000256" key="3">
    <source>
        <dbReference type="ARBA" id="ARBA00022664"/>
    </source>
</evidence>
<dbReference type="InterPro" id="IPR051376">
    <property type="entry name" value="CWC25_splicing_factor"/>
</dbReference>
<keyword evidence="5 8" id="KW-0175">Coiled coil</keyword>
<feature type="region of interest" description="Disordered" evidence="9">
    <location>
        <begin position="204"/>
        <end position="277"/>
    </location>
</feature>
<comment type="similarity">
    <text evidence="2">Belongs to the CWC25 family.</text>
</comment>